<sequence>MTNHPRERERASGVGDAGGPQADRTGGAASERPRRLRALVYGDVDMNIIDGSAVWAQSMTQGLAAAGCEATLLLKAPVTTDRLVAPLTSAAGVTVRRPHEERLVPEAGQRGLTPEQAVELMVRLDTEERFDVVVVRGRRLAIAAAQDEQLAGRLWTYLTDVPQTVAEMNATAVSEISDIAVASRLLLCQTEELRGFLETSVPAACGKSVLFPPVVITPDDATGAGTPQEPLKLVYTGKFAPRWNTLEMTELPAALAERGVPAELHMIGDKVHRDSPEWARSMSKALENTEGLVWHGGKPRAEALQLSAGCHVGLSWRAPEMDASLELSTKVLELGALGLPVVVNRTPMHERLLGADYPLYAGEDVGSVADTLTLAADPEIYREAAERCRAAADGFSLERAAERLKGYLELACPSAPTGTDPQRPLKVVIAGHDLKFFTRLADYLTSLPGLDVRLDEWEALRNHDQYRSRELAAWADVVICEWCGPNALFYAEHKRPDQRLVVRLHRFELYAEWPRKLDIDKVDAVVCVSPYYASLTRELAGWPTDKVVVLPNWVDVDQLDRPKLPGAQYTLGMVGIAPSRKRLDRGIEVLGELRRRDPRYTLAVKTKQPWDYWWVWNRPEEREYYERTYRTVQRDPLLAEGVVFDPFGPDVATWLRRVGFMLSTSDDESFHLAPAECAASGGVPAVLTWPGADTIYSARWLHDTPAEMAEGIHAIVSEGRFDAARSAAKAEITENYSLRRVCDMWTDLIVHGKVPEPNDPAGVVTA</sequence>
<evidence type="ECO:0000256" key="1">
    <source>
        <dbReference type="ARBA" id="ARBA00022676"/>
    </source>
</evidence>
<evidence type="ECO:0000313" key="6">
    <source>
        <dbReference type="Proteomes" id="UP000292235"/>
    </source>
</evidence>
<dbReference type="CDD" id="cd03801">
    <property type="entry name" value="GT4_PimA-like"/>
    <property type="match status" value="1"/>
</dbReference>
<keyword evidence="1" id="KW-0328">Glycosyltransferase</keyword>
<dbReference type="PANTHER" id="PTHR12526:SF630">
    <property type="entry name" value="GLYCOSYLTRANSFERASE"/>
    <property type="match status" value="1"/>
</dbReference>
<dbReference type="AlphaFoldDB" id="A0A4P6Q1L0"/>
<gene>
    <name evidence="5" type="ORF">EKD16_03330</name>
</gene>
<dbReference type="InterPro" id="IPR028098">
    <property type="entry name" value="Glyco_trans_4-like_N"/>
</dbReference>
<dbReference type="KEGG" id="strr:EKD16_03330"/>
<dbReference type="GO" id="GO:0016757">
    <property type="term" value="F:glycosyltransferase activity"/>
    <property type="evidence" value="ECO:0007669"/>
    <property type="project" value="UniProtKB-KW"/>
</dbReference>
<evidence type="ECO:0000313" key="5">
    <source>
        <dbReference type="EMBL" id="QBI52477.1"/>
    </source>
</evidence>
<feature type="region of interest" description="Disordered" evidence="3">
    <location>
        <begin position="1"/>
        <end position="31"/>
    </location>
</feature>
<dbReference type="Proteomes" id="UP000292235">
    <property type="component" value="Chromosome"/>
</dbReference>
<evidence type="ECO:0000256" key="2">
    <source>
        <dbReference type="ARBA" id="ARBA00022679"/>
    </source>
</evidence>
<name>A0A4P6Q1L0_9ACTN</name>
<organism evidence="5 6">
    <name type="scientific">Streptomonospora litoralis</name>
    <dbReference type="NCBI Taxonomy" id="2498135"/>
    <lineage>
        <taxon>Bacteria</taxon>
        <taxon>Bacillati</taxon>
        <taxon>Actinomycetota</taxon>
        <taxon>Actinomycetes</taxon>
        <taxon>Streptosporangiales</taxon>
        <taxon>Nocardiopsidaceae</taxon>
        <taxon>Streptomonospora</taxon>
    </lineage>
</organism>
<dbReference type="EMBL" id="CP036455">
    <property type="protein sequence ID" value="QBI52477.1"/>
    <property type="molecule type" value="Genomic_DNA"/>
</dbReference>
<proteinExistence type="predicted"/>
<evidence type="ECO:0000256" key="3">
    <source>
        <dbReference type="SAM" id="MobiDB-lite"/>
    </source>
</evidence>
<feature type="compositionally biased region" description="Basic and acidic residues" evidence="3">
    <location>
        <begin position="1"/>
        <end position="11"/>
    </location>
</feature>
<evidence type="ECO:0000259" key="4">
    <source>
        <dbReference type="Pfam" id="PF13439"/>
    </source>
</evidence>
<protein>
    <recommendedName>
        <fullName evidence="4">Glycosyltransferase subfamily 4-like N-terminal domain-containing protein</fullName>
    </recommendedName>
</protein>
<reference evidence="5 6" key="1">
    <citation type="submission" date="2019-02" db="EMBL/GenBank/DDBJ databases">
        <authorList>
            <person name="Khodamoradi S."/>
            <person name="Hahnke R.L."/>
            <person name="Kaempfer P."/>
            <person name="Schumann P."/>
            <person name="Rohde M."/>
            <person name="Steinert M."/>
            <person name="Luzhetskyy A."/>
            <person name="Wink J."/>
            <person name="Ruckert C."/>
        </authorList>
    </citation>
    <scope>NUCLEOTIDE SEQUENCE [LARGE SCALE GENOMIC DNA]</scope>
    <source>
        <strain evidence="5 6">M2</strain>
    </source>
</reference>
<dbReference type="Pfam" id="PF13439">
    <property type="entry name" value="Glyco_transf_4"/>
    <property type="match status" value="1"/>
</dbReference>
<feature type="domain" description="Glycosyltransferase subfamily 4-like N-terminal" evidence="4">
    <location>
        <begin position="469"/>
        <end position="558"/>
    </location>
</feature>
<accession>A0A4P6Q1L0</accession>
<dbReference type="Gene3D" id="3.40.50.2000">
    <property type="entry name" value="Glycogen Phosphorylase B"/>
    <property type="match status" value="3"/>
</dbReference>
<keyword evidence="6" id="KW-1185">Reference proteome</keyword>
<dbReference type="SUPFAM" id="SSF53756">
    <property type="entry name" value="UDP-Glycosyltransferase/glycogen phosphorylase"/>
    <property type="match status" value="2"/>
</dbReference>
<dbReference type="PANTHER" id="PTHR12526">
    <property type="entry name" value="GLYCOSYLTRANSFERASE"/>
    <property type="match status" value="1"/>
</dbReference>
<keyword evidence="2" id="KW-0808">Transferase</keyword>